<accession>A0ABX3GI89</accession>
<evidence type="ECO:0000313" key="2">
    <source>
        <dbReference type="Proteomes" id="UP000187158"/>
    </source>
</evidence>
<dbReference type="RefSeq" id="WP_076220557.1">
    <property type="nucleotide sequence ID" value="NZ_MPTF01000007.1"/>
</dbReference>
<protein>
    <submittedName>
        <fullName evidence="1">Uncharacterized protein</fullName>
    </submittedName>
</protein>
<comment type="caution">
    <text evidence="1">The sequence shown here is derived from an EMBL/GenBank/DDBJ whole genome shotgun (WGS) entry which is preliminary data.</text>
</comment>
<reference evidence="1 2" key="1">
    <citation type="submission" date="2016-11" db="EMBL/GenBank/DDBJ databases">
        <title>Paenibacillus species isolates.</title>
        <authorList>
            <person name="Beno S.M."/>
        </authorList>
    </citation>
    <scope>NUCLEOTIDE SEQUENCE [LARGE SCALE GENOMIC DNA]</scope>
    <source>
        <strain evidence="1 2">FSL H7-0433</strain>
    </source>
</reference>
<organism evidence="1 2">
    <name type="scientific">Paenibacillus odorifer</name>
    <dbReference type="NCBI Taxonomy" id="189426"/>
    <lineage>
        <taxon>Bacteria</taxon>
        <taxon>Bacillati</taxon>
        <taxon>Bacillota</taxon>
        <taxon>Bacilli</taxon>
        <taxon>Bacillales</taxon>
        <taxon>Paenibacillaceae</taxon>
        <taxon>Paenibacillus</taxon>
    </lineage>
</organism>
<proteinExistence type="predicted"/>
<dbReference type="Proteomes" id="UP000187158">
    <property type="component" value="Unassembled WGS sequence"/>
</dbReference>
<name>A0ABX3GI89_9BACL</name>
<dbReference type="EMBL" id="MPVP01000395">
    <property type="protein sequence ID" value="OMD07823.1"/>
    <property type="molecule type" value="Genomic_DNA"/>
</dbReference>
<keyword evidence="2" id="KW-1185">Reference proteome</keyword>
<evidence type="ECO:0000313" key="1">
    <source>
        <dbReference type="EMBL" id="OMD07823.1"/>
    </source>
</evidence>
<gene>
    <name evidence="1" type="ORF">BSO21_30085</name>
</gene>
<sequence length="129" mass="15272">MEKTLNYVQDFKLLEERINAFINYDSCIEYVEGSEEVVAGGAFAWTKLKSAESYKQEHIDADYVELAERVRTVLENEHSPNIEKFERSYELVMNYIRQDTFLWVPGLKNVIESIKSELDLQQFFLNQYK</sequence>